<evidence type="ECO:0000313" key="2">
    <source>
        <dbReference type="Proteomes" id="UP001064048"/>
    </source>
</evidence>
<proteinExistence type="predicted"/>
<sequence length="403" mass="44691">MLSEIAVLCVVVAVSSGEPTAPGIDRVVSEGVNSLGYRVVYGDEDLTIINEVVDDVEKRALKSKVRLNNAIEPLPAMDVKCLMSADNYCSKSMKETKSVIIQAIKDDCKDCTIVQKEGAGKVIAAMMAHDPAAWKLFLTRYRGIKKIERILGTALQIRPEETTTTPEVEQYREVGEPEDVISSDRHVLPGVKYFAFLTVEMKSKVSNSVSKRLLASISSKSIPSYFVVYVGASALHRQNRPLWHGSKNAGSISSLYDDAKTLSEEAASPLVSGGVAFMRSFIVVCFFALAAVAYARPGDLYTDKFDNVDLDEILSNRRLLVPYLNCVLEQGKCTADGKELKSHIREALENNCAKCTEAQRKGTRRVIGHLINKEVDYWNQLCDKYDPDRKYVAKYEKDLKTVA</sequence>
<accession>A0ACC0J7Y2</accession>
<protein>
    <submittedName>
        <fullName evidence="1">Uncharacterized protein</fullName>
    </submittedName>
</protein>
<dbReference type="Proteomes" id="UP001064048">
    <property type="component" value="Chromosome 14"/>
</dbReference>
<name>A0ACC0J7Y2_CHOFU</name>
<reference evidence="1 2" key="1">
    <citation type="journal article" date="2022" name="Genome Biol. Evol.">
        <title>The Spruce Budworm Genome: Reconstructing the Evolutionary History of Antifreeze Proteins.</title>
        <authorList>
            <person name="Beliveau C."/>
            <person name="Gagne P."/>
            <person name="Picq S."/>
            <person name="Vernygora O."/>
            <person name="Keeling C.I."/>
            <person name="Pinkney K."/>
            <person name="Doucet D."/>
            <person name="Wen F."/>
            <person name="Johnston J.S."/>
            <person name="Maaroufi H."/>
            <person name="Boyle B."/>
            <person name="Laroche J."/>
            <person name="Dewar K."/>
            <person name="Juretic N."/>
            <person name="Blackburn G."/>
            <person name="Nisole A."/>
            <person name="Brunet B."/>
            <person name="Brandao M."/>
            <person name="Lumley L."/>
            <person name="Duan J."/>
            <person name="Quan G."/>
            <person name="Lucarotti C.J."/>
            <person name="Roe A.D."/>
            <person name="Sperling F.A.H."/>
            <person name="Levesque R.C."/>
            <person name="Cusson M."/>
        </authorList>
    </citation>
    <scope>NUCLEOTIDE SEQUENCE [LARGE SCALE GENOMIC DNA]</scope>
    <source>
        <strain evidence="1">Glfc:IPQL:Cfum</strain>
    </source>
</reference>
<evidence type="ECO:0000313" key="1">
    <source>
        <dbReference type="EMBL" id="KAI8420207.1"/>
    </source>
</evidence>
<organism evidence="1 2">
    <name type="scientific">Choristoneura fumiferana</name>
    <name type="common">Spruce budworm moth</name>
    <name type="synonym">Archips fumiferana</name>
    <dbReference type="NCBI Taxonomy" id="7141"/>
    <lineage>
        <taxon>Eukaryota</taxon>
        <taxon>Metazoa</taxon>
        <taxon>Ecdysozoa</taxon>
        <taxon>Arthropoda</taxon>
        <taxon>Hexapoda</taxon>
        <taxon>Insecta</taxon>
        <taxon>Pterygota</taxon>
        <taxon>Neoptera</taxon>
        <taxon>Endopterygota</taxon>
        <taxon>Lepidoptera</taxon>
        <taxon>Glossata</taxon>
        <taxon>Ditrysia</taxon>
        <taxon>Tortricoidea</taxon>
        <taxon>Tortricidae</taxon>
        <taxon>Tortricinae</taxon>
        <taxon>Choristoneura</taxon>
    </lineage>
</organism>
<comment type="caution">
    <text evidence="1">The sequence shown here is derived from an EMBL/GenBank/DDBJ whole genome shotgun (WGS) entry which is preliminary data.</text>
</comment>
<keyword evidence="2" id="KW-1185">Reference proteome</keyword>
<dbReference type="EMBL" id="CM046114">
    <property type="protein sequence ID" value="KAI8420207.1"/>
    <property type="molecule type" value="Genomic_DNA"/>
</dbReference>
<gene>
    <name evidence="1" type="ORF">MSG28_008752</name>
</gene>